<evidence type="ECO:0000256" key="1">
    <source>
        <dbReference type="ARBA" id="ARBA00004123"/>
    </source>
</evidence>
<dbReference type="InterPro" id="IPR011989">
    <property type="entry name" value="ARM-like"/>
</dbReference>
<dbReference type="InterPro" id="IPR016024">
    <property type="entry name" value="ARM-type_fold"/>
</dbReference>
<evidence type="ECO:0000259" key="9">
    <source>
        <dbReference type="PROSITE" id="PS50166"/>
    </source>
</evidence>
<feature type="region of interest" description="Disordered" evidence="8">
    <location>
        <begin position="900"/>
        <end position="920"/>
    </location>
</feature>
<dbReference type="Pfam" id="PF03378">
    <property type="entry name" value="CAS_CSE1"/>
    <property type="match status" value="1"/>
</dbReference>
<dbReference type="InterPro" id="IPR013713">
    <property type="entry name" value="XPO2_central"/>
</dbReference>
<dbReference type="GO" id="GO:0031267">
    <property type="term" value="F:small GTPase binding"/>
    <property type="evidence" value="ECO:0007669"/>
    <property type="project" value="InterPro"/>
</dbReference>
<dbReference type="PANTHER" id="PTHR10997">
    <property type="entry name" value="IMPORTIN-7, 8, 11"/>
    <property type="match status" value="1"/>
</dbReference>
<dbReference type="SMART" id="SM00913">
    <property type="entry name" value="IBN_N"/>
    <property type="match status" value="1"/>
</dbReference>
<dbReference type="GO" id="GO:0006611">
    <property type="term" value="P:protein export from nucleus"/>
    <property type="evidence" value="ECO:0007669"/>
    <property type="project" value="TreeGrafter"/>
</dbReference>
<dbReference type="SUPFAM" id="SSF48371">
    <property type="entry name" value="ARM repeat"/>
    <property type="match status" value="1"/>
</dbReference>
<keyword evidence="5" id="KW-0963">Cytoplasm</keyword>
<evidence type="ECO:0000256" key="3">
    <source>
        <dbReference type="ARBA" id="ARBA00008669"/>
    </source>
</evidence>
<dbReference type="AlphaFoldDB" id="A0A7J6MUG5"/>
<organism evidence="10 11">
    <name type="scientific">Perkinsus chesapeaki</name>
    <name type="common">Clam parasite</name>
    <name type="synonym">Perkinsus andrewsi</name>
    <dbReference type="NCBI Taxonomy" id="330153"/>
    <lineage>
        <taxon>Eukaryota</taxon>
        <taxon>Sar</taxon>
        <taxon>Alveolata</taxon>
        <taxon>Perkinsozoa</taxon>
        <taxon>Perkinsea</taxon>
        <taxon>Perkinsida</taxon>
        <taxon>Perkinsidae</taxon>
        <taxon>Perkinsus</taxon>
    </lineage>
</organism>
<evidence type="ECO:0000256" key="8">
    <source>
        <dbReference type="SAM" id="MobiDB-lite"/>
    </source>
</evidence>
<evidence type="ECO:0000256" key="2">
    <source>
        <dbReference type="ARBA" id="ARBA00004496"/>
    </source>
</evidence>
<feature type="compositionally biased region" description="Acidic residues" evidence="8">
    <location>
        <begin position="910"/>
        <end position="920"/>
    </location>
</feature>
<comment type="similarity">
    <text evidence="3">Belongs to the XPO2/CSE1 family.</text>
</comment>
<dbReference type="GO" id="GO:0005635">
    <property type="term" value="C:nuclear envelope"/>
    <property type="evidence" value="ECO:0007669"/>
    <property type="project" value="TreeGrafter"/>
</dbReference>
<keyword evidence="11" id="KW-1185">Reference proteome</keyword>
<protein>
    <submittedName>
        <fullName evidence="10">Exportin-2</fullName>
    </submittedName>
</protein>
<dbReference type="PANTHER" id="PTHR10997:SF8">
    <property type="entry name" value="EXPORTIN-2"/>
    <property type="match status" value="1"/>
</dbReference>
<keyword evidence="4" id="KW-0813">Transport</keyword>
<keyword evidence="6" id="KW-0653">Protein transport</keyword>
<evidence type="ECO:0000313" key="10">
    <source>
        <dbReference type="EMBL" id="KAF4675154.1"/>
    </source>
</evidence>
<reference evidence="10 11" key="1">
    <citation type="submission" date="2020-04" db="EMBL/GenBank/DDBJ databases">
        <title>Perkinsus chesapeaki whole genome sequence.</title>
        <authorList>
            <person name="Bogema D.R."/>
        </authorList>
    </citation>
    <scope>NUCLEOTIDE SEQUENCE [LARGE SCALE GENOMIC DNA]</scope>
    <source>
        <strain evidence="10">ATCC PRA-425</strain>
    </source>
</reference>
<sequence>MAVNQGELSQVMAATLSPDLNVRRQAEEKLSQAESAGGVLTSSLLQLVASGNEQMPVRLASSIYFKNFIKRHWPESPDENGGISEQNRNLIKSHLVDLMLSVPPPLMAQLRESIKIISDLDFPAGWPTLLPTLVQRLTSGNDLDDTQFGALETASTVFEKYRYLVRSNEVLRELQYILKEFQEVHLALYRRVMQEIFSPAIKEQSQGQKAVKLAKLLLVELEIFYDLNVVDIPEYYEDNSATWFEGFLRLLEWQDMPAALKAPDDETPGAIENLKAQVCRNVALYADKYQEQVEPYICGVVKSVWTLLVSTSPNGSNDQLVSAGIKLLSSAASTKWATSPFEEANSLQAICEHVVLPNIKLRDSDVEDFFDNPTEYIRRDMESADQDTRRRAAMELVKGLSKLYEQQVTDILVRYVQMLLQSVGNSTTEDAWRARDACVYLIIATAAKAQTRTKGASIVNSAVDVPAFFEQQLMPELSQAIPTEREASRAVFRASILKYIAVFRQHLPVEQLTRALPLIANHIRTPVTVLHTYAAHCLTVLLLLKCPNKQHKIPLETLKQTVLPTVEPCLQILATGETQSAYEMKLVMRVFSTFKEGALGIALPTLRQLATILRAVAANPSDAVFNHYLFEAIASIVRTVLQFAPAQHGEVESALLPVISFILEQNVADFIPYCFQILGLLLDSGDSSTSAAGPQIYGALFDRLLTDGLWRTAANVPGLIRLFSSYFKKNAQFSEQIKRNMQTILLRFQYVLNHRKVEMQAFDLIIAMFRYLPFDAYKNSLAGIFTVFLTKLQKKTTAALNRKFAITLSVFVYCVPEGPRVLLSTLEQIQAGLSVMVVKSLWMPAFKGNMGGKENKKVCLLAAAKFANDSNVQSNGEMMHAVLMGISELLGFNDQEQQQGNSLLNPRLNDEDEDDQEEAEDREYEVSFARLHSTEMPGHADCAPTITDVPGSIKQALRSIDGRFFANPPQELARLSTWVRS</sequence>
<dbReference type="Pfam" id="PF03810">
    <property type="entry name" value="IBN_N"/>
    <property type="match status" value="1"/>
</dbReference>
<evidence type="ECO:0000256" key="7">
    <source>
        <dbReference type="ARBA" id="ARBA00023242"/>
    </source>
</evidence>
<dbReference type="GO" id="GO:0005829">
    <property type="term" value="C:cytosol"/>
    <property type="evidence" value="ECO:0007669"/>
    <property type="project" value="TreeGrafter"/>
</dbReference>
<dbReference type="GO" id="GO:0005049">
    <property type="term" value="F:nuclear export signal receptor activity"/>
    <property type="evidence" value="ECO:0007669"/>
    <property type="project" value="TreeGrafter"/>
</dbReference>
<feature type="domain" description="Importin N-terminal" evidence="9">
    <location>
        <begin position="26"/>
        <end position="101"/>
    </location>
</feature>
<keyword evidence="7" id="KW-0539">Nucleus</keyword>
<dbReference type="InterPro" id="IPR001494">
    <property type="entry name" value="Importin-beta_N"/>
</dbReference>
<comment type="subcellular location">
    <subcellularLocation>
        <location evidence="2">Cytoplasm</location>
    </subcellularLocation>
    <subcellularLocation>
        <location evidence="1">Nucleus</location>
    </subcellularLocation>
</comment>
<proteinExistence type="inferred from homology"/>
<dbReference type="PROSITE" id="PS50166">
    <property type="entry name" value="IMPORTIN_B_NT"/>
    <property type="match status" value="1"/>
</dbReference>
<dbReference type="Pfam" id="PF08506">
    <property type="entry name" value="Cse1"/>
    <property type="match status" value="1"/>
</dbReference>
<dbReference type="OrthoDB" id="3268246at2759"/>
<evidence type="ECO:0000256" key="5">
    <source>
        <dbReference type="ARBA" id="ARBA00022490"/>
    </source>
</evidence>
<dbReference type="Gene3D" id="1.25.10.10">
    <property type="entry name" value="Leucine-rich Repeat Variant"/>
    <property type="match status" value="1"/>
</dbReference>
<accession>A0A7J6MUG5</accession>
<dbReference type="EMBL" id="JAAPAO010000051">
    <property type="protein sequence ID" value="KAF4675154.1"/>
    <property type="molecule type" value="Genomic_DNA"/>
</dbReference>
<evidence type="ECO:0000256" key="6">
    <source>
        <dbReference type="ARBA" id="ARBA00022927"/>
    </source>
</evidence>
<evidence type="ECO:0000256" key="4">
    <source>
        <dbReference type="ARBA" id="ARBA00022448"/>
    </source>
</evidence>
<dbReference type="InterPro" id="IPR005043">
    <property type="entry name" value="XPO2_C"/>
</dbReference>
<comment type="caution">
    <text evidence="10">The sequence shown here is derived from an EMBL/GenBank/DDBJ whole genome shotgun (WGS) entry which is preliminary data.</text>
</comment>
<gene>
    <name evidence="10" type="primary">CSE1L</name>
    <name evidence="10" type="ORF">FOL47_008161</name>
</gene>
<name>A0A7J6MUG5_PERCH</name>
<dbReference type="GO" id="GO:0006606">
    <property type="term" value="P:protein import into nucleus"/>
    <property type="evidence" value="ECO:0007669"/>
    <property type="project" value="TreeGrafter"/>
</dbReference>
<dbReference type="Proteomes" id="UP000591131">
    <property type="component" value="Unassembled WGS sequence"/>
</dbReference>
<evidence type="ECO:0000313" key="11">
    <source>
        <dbReference type="Proteomes" id="UP000591131"/>
    </source>
</evidence>